<dbReference type="RefSeq" id="WP_258797718.1">
    <property type="nucleotide sequence ID" value="NZ_JANTHX010000004.1"/>
</dbReference>
<keyword evidence="1" id="KW-0812">Transmembrane</keyword>
<dbReference type="Proteomes" id="UP001205337">
    <property type="component" value="Unassembled WGS sequence"/>
</dbReference>
<feature type="transmembrane region" description="Helical" evidence="1">
    <location>
        <begin position="39"/>
        <end position="58"/>
    </location>
</feature>
<protein>
    <recommendedName>
        <fullName evidence="4">LPXTG cell wall anchor domain-containing protein</fullName>
    </recommendedName>
</protein>
<evidence type="ECO:0000256" key="1">
    <source>
        <dbReference type="SAM" id="Phobius"/>
    </source>
</evidence>
<accession>A0ABT1ZDE2</accession>
<comment type="caution">
    <text evidence="2">The sequence shown here is derived from an EMBL/GenBank/DDBJ whole genome shotgun (WGS) entry which is preliminary data.</text>
</comment>
<evidence type="ECO:0000313" key="3">
    <source>
        <dbReference type="Proteomes" id="UP001205337"/>
    </source>
</evidence>
<name>A0ABT1ZDE2_9MICO</name>
<proteinExistence type="predicted"/>
<sequence length="66" mass="6642">MTTTDGIESAAEDQTTTILTVPASPLPTDPRLGQTGGELAILGIVLVAALLAAGALLLTTRRLGGR</sequence>
<evidence type="ECO:0000313" key="2">
    <source>
        <dbReference type="EMBL" id="MCS0498719.1"/>
    </source>
</evidence>
<evidence type="ECO:0008006" key="4">
    <source>
        <dbReference type="Google" id="ProtNLM"/>
    </source>
</evidence>
<keyword evidence="1" id="KW-0472">Membrane</keyword>
<keyword evidence="1" id="KW-1133">Transmembrane helix</keyword>
<gene>
    <name evidence="2" type="ORF">NUH29_04030</name>
</gene>
<dbReference type="EMBL" id="JANTHX010000004">
    <property type="protein sequence ID" value="MCS0498719.1"/>
    <property type="molecule type" value="Genomic_DNA"/>
</dbReference>
<reference evidence="2 3" key="1">
    <citation type="submission" date="2022-08" db="EMBL/GenBank/DDBJ databases">
        <authorList>
            <person name="Li F."/>
        </authorList>
    </citation>
    <scope>NUCLEOTIDE SEQUENCE [LARGE SCALE GENOMIC DNA]</scope>
    <source>
        <strain evidence="2 3">10F1B-8-1</strain>
    </source>
</reference>
<keyword evidence="3" id="KW-1185">Reference proteome</keyword>
<organism evidence="2 3">
    <name type="scientific">Protaetiibacter mangrovi</name>
    <dbReference type="NCBI Taxonomy" id="2970926"/>
    <lineage>
        <taxon>Bacteria</taxon>
        <taxon>Bacillati</taxon>
        <taxon>Actinomycetota</taxon>
        <taxon>Actinomycetes</taxon>
        <taxon>Micrococcales</taxon>
        <taxon>Microbacteriaceae</taxon>
        <taxon>Protaetiibacter</taxon>
    </lineage>
</organism>